<keyword evidence="2" id="KW-1185">Reference proteome</keyword>
<dbReference type="EMBL" id="CP157743">
    <property type="protein sequence ID" value="XBS21781.1"/>
    <property type="molecule type" value="Genomic_DNA"/>
</dbReference>
<proteinExistence type="predicted"/>
<reference evidence="1 2" key="1">
    <citation type="journal article" date="2024" name="Microbiology">
        <title>Methylomarinum rosea sp. nov., a novel halophilic methanotrophic bacterium from the hypersaline Lake Elton.</title>
        <authorList>
            <person name="Suleimanov R.Z."/>
            <person name="Oshkin I.Y."/>
            <person name="Danilova O.V."/>
            <person name="Suzina N.E."/>
            <person name="Dedysh S.N."/>
        </authorList>
    </citation>
    <scope>NUCLEOTIDE SEQUENCE [LARGE SCALE GENOMIC DNA]</scope>
    <source>
        <strain evidence="1 2">Ch1-1</strain>
    </source>
</reference>
<dbReference type="Proteomes" id="UP001225378">
    <property type="component" value="Chromosome"/>
</dbReference>
<evidence type="ECO:0000313" key="1">
    <source>
        <dbReference type="EMBL" id="XBS21781.1"/>
    </source>
</evidence>
<sequence>MKTKYKIVLFVVSLTGLIVLQAKVILPIVYDVIASDLFLEDSGDDANYYNTAATDMTGYAFDQCNFYIANDLDSDIVVSFTSQPVNAWNLGNFQYVINADIDIMPENAAAFTRRYVCRIKYDNGNDPSGAANSDNWSIDGISGLDDL</sequence>
<evidence type="ECO:0000313" key="2">
    <source>
        <dbReference type="Proteomes" id="UP001225378"/>
    </source>
</evidence>
<dbReference type="RefSeq" id="WP_305909224.1">
    <property type="nucleotide sequence ID" value="NZ_CP157743.1"/>
</dbReference>
<organism evidence="1 2">
    <name type="scientific">Methylomarinum roseum</name>
    <dbReference type="NCBI Taxonomy" id="3067653"/>
    <lineage>
        <taxon>Bacteria</taxon>
        <taxon>Pseudomonadati</taxon>
        <taxon>Pseudomonadota</taxon>
        <taxon>Gammaproteobacteria</taxon>
        <taxon>Methylococcales</taxon>
        <taxon>Methylococcaceae</taxon>
        <taxon>Methylomarinum</taxon>
    </lineage>
</organism>
<dbReference type="KEGG" id="mech:Q9L42_006560"/>
<protein>
    <submittedName>
        <fullName evidence="1">Uncharacterized protein</fullName>
    </submittedName>
</protein>
<dbReference type="AlphaFoldDB" id="A0AAU7NXL9"/>
<gene>
    <name evidence="1" type="ORF">Q9L42_006560</name>
</gene>
<accession>A0AAU7NXL9</accession>
<name>A0AAU7NXL9_9GAMM</name>